<reference evidence="1 2" key="1">
    <citation type="submission" date="2024-01" db="EMBL/GenBank/DDBJ databases">
        <title>The complete chloroplast genome sequence of Lithospermum erythrorhizon: insights into the phylogenetic relationship among Boraginaceae species and the maternal lineages of purple gromwells.</title>
        <authorList>
            <person name="Okada T."/>
            <person name="Watanabe K."/>
        </authorList>
    </citation>
    <scope>NUCLEOTIDE SEQUENCE [LARGE SCALE GENOMIC DNA]</scope>
</reference>
<accession>A0AAV3QHG3</accession>
<comment type="caution">
    <text evidence="1">The sequence shown here is derived from an EMBL/GenBank/DDBJ whole genome shotgun (WGS) entry which is preliminary data.</text>
</comment>
<dbReference type="EMBL" id="BAABME010004672">
    <property type="protein sequence ID" value="GAA0163164.1"/>
    <property type="molecule type" value="Genomic_DNA"/>
</dbReference>
<dbReference type="Proteomes" id="UP001454036">
    <property type="component" value="Unassembled WGS sequence"/>
</dbReference>
<keyword evidence="2" id="KW-1185">Reference proteome</keyword>
<dbReference type="AlphaFoldDB" id="A0AAV3QHG3"/>
<evidence type="ECO:0000313" key="1">
    <source>
        <dbReference type="EMBL" id="GAA0163164.1"/>
    </source>
</evidence>
<organism evidence="1 2">
    <name type="scientific">Lithospermum erythrorhizon</name>
    <name type="common">Purple gromwell</name>
    <name type="synonym">Lithospermum officinale var. erythrorhizon</name>
    <dbReference type="NCBI Taxonomy" id="34254"/>
    <lineage>
        <taxon>Eukaryota</taxon>
        <taxon>Viridiplantae</taxon>
        <taxon>Streptophyta</taxon>
        <taxon>Embryophyta</taxon>
        <taxon>Tracheophyta</taxon>
        <taxon>Spermatophyta</taxon>
        <taxon>Magnoliopsida</taxon>
        <taxon>eudicotyledons</taxon>
        <taxon>Gunneridae</taxon>
        <taxon>Pentapetalae</taxon>
        <taxon>asterids</taxon>
        <taxon>lamiids</taxon>
        <taxon>Boraginales</taxon>
        <taxon>Boraginaceae</taxon>
        <taxon>Boraginoideae</taxon>
        <taxon>Lithospermeae</taxon>
        <taxon>Lithospermum</taxon>
    </lineage>
</organism>
<proteinExistence type="predicted"/>
<gene>
    <name evidence="1" type="ORF">LIER_19101</name>
</gene>
<name>A0AAV3QHG3_LITER</name>
<sequence>MVEFTIVDMSEGAYNGIIGQPALSQFEHVVSLIHLKIKFPTRKLEETKDRNVCTLQVLEESPKKGKPHEEIWSVPFDENNPAKVFRIDTTMGAEHEAMLIRVIREYHYIFAWEPTDMSRVDPYVAVHQLYVDPHYKPIKRKKRTFSGDKDEAIWEEVDKLLGVNAILELLFPTWLENVVIVLQSSMNSFVINTNSYISDPQMMYINLNTKICMYEYKNSYIATEDE</sequence>
<protein>
    <submittedName>
        <fullName evidence="1">Uncharacterized protein</fullName>
    </submittedName>
</protein>
<evidence type="ECO:0000313" key="2">
    <source>
        <dbReference type="Proteomes" id="UP001454036"/>
    </source>
</evidence>